<organism evidence="3 4">
    <name type="scientific">Tritrichomonas musculus</name>
    <dbReference type="NCBI Taxonomy" id="1915356"/>
    <lineage>
        <taxon>Eukaryota</taxon>
        <taxon>Metamonada</taxon>
        <taxon>Parabasalia</taxon>
        <taxon>Tritrichomonadida</taxon>
        <taxon>Tritrichomonadidae</taxon>
        <taxon>Tritrichomonas</taxon>
    </lineage>
</organism>
<dbReference type="InterPro" id="IPR053235">
    <property type="entry name" value="Ser_Thr_kinase"/>
</dbReference>
<dbReference type="InterPro" id="IPR011009">
    <property type="entry name" value="Kinase-like_dom_sf"/>
</dbReference>
<reference evidence="3 4" key="1">
    <citation type="submission" date="2024-04" db="EMBL/GenBank/DDBJ databases">
        <title>Tritrichomonas musculus Genome.</title>
        <authorList>
            <person name="Alves-Ferreira E."/>
            <person name="Grigg M."/>
            <person name="Lorenzi H."/>
            <person name="Galac M."/>
        </authorList>
    </citation>
    <scope>NUCLEOTIDE SEQUENCE [LARGE SCALE GENOMIC DNA]</scope>
    <source>
        <strain evidence="3 4">EAF2021</strain>
    </source>
</reference>
<dbReference type="PANTHER" id="PTHR24361">
    <property type="entry name" value="MITOGEN-ACTIVATED KINASE KINASE KINASE"/>
    <property type="match status" value="1"/>
</dbReference>
<evidence type="ECO:0000259" key="2">
    <source>
        <dbReference type="PROSITE" id="PS50011"/>
    </source>
</evidence>
<evidence type="ECO:0000256" key="1">
    <source>
        <dbReference type="PROSITE-ProRule" id="PRU10141"/>
    </source>
</evidence>
<proteinExistence type="predicted"/>
<dbReference type="Pfam" id="PF00069">
    <property type="entry name" value="Pkinase"/>
    <property type="match status" value="1"/>
</dbReference>
<keyword evidence="4" id="KW-1185">Reference proteome</keyword>
<dbReference type="Proteomes" id="UP001470230">
    <property type="component" value="Unassembled WGS sequence"/>
</dbReference>
<comment type="caution">
    <text evidence="3">The sequence shown here is derived from an EMBL/GenBank/DDBJ whole genome shotgun (WGS) entry which is preliminary data.</text>
</comment>
<dbReference type="EMBL" id="JAPFFF010000013">
    <property type="protein sequence ID" value="KAK8871938.1"/>
    <property type="molecule type" value="Genomic_DNA"/>
</dbReference>
<dbReference type="PROSITE" id="PS50011">
    <property type="entry name" value="PROTEIN_KINASE_DOM"/>
    <property type="match status" value="1"/>
</dbReference>
<dbReference type="Gene3D" id="1.10.510.10">
    <property type="entry name" value="Transferase(Phosphotransferase) domain 1"/>
    <property type="match status" value="1"/>
</dbReference>
<dbReference type="InterPro" id="IPR008266">
    <property type="entry name" value="Tyr_kinase_AS"/>
</dbReference>
<protein>
    <recommendedName>
        <fullName evidence="2">Protein kinase domain-containing protein</fullName>
    </recommendedName>
</protein>
<evidence type="ECO:0000313" key="4">
    <source>
        <dbReference type="Proteomes" id="UP001470230"/>
    </source>
</evidence>
<dbReference type="CDD" id="cd00180">
    <property type="entry name" value="PKc"/>
    <property type="match status" value="1"/>
</dbReference>
<accession>A0ABR2J215</accession>
<keyword evidence="1" id="KW-0067">ATP-binding</keyword>
<dbReference type="PROSITE" id="PS00109">
    <property type="entry name" value="PROTEIN_KINASE_TYR"/>
    <property type="match status" value="1"/>
</dbReference>
<dbReference type="PROSITE" id="PS00107">
    <property type="entry name" value="PROTEIN_KINASE_ATP"/>
    <property type="match status" value="1"/>
</dbReference>
<dbReference type="InterPro" id="IPR017441">
    <property type="entry name" value="Protein_kinase_ATP_BS"/>
</dbReference>
<feature type="domain" description="Protein kinase" evidence="2">
    <location>
        <begin position="190"/>
        <end position="432"/>
    </location>
</feature>
<evidence type="ECO:0000313" key="3">
    <source>
        <dbReference type="EMBL" id="KAK8871938.1"/>
    </source>
</evidence>
<name>A0ABR2J215_9EUKA</name>
<sequence length="712" mass="84998">MFLEHDCFQIKDTKFNFQIEKISYYLITQENLTKTETNQFKVPRDILVIDKYEEKLDNNIKYYLIFTFSQTVIIVDQKYLSQIEQILMNYDKSTIFFLSDSLNLFSDEIKKKFYNESIEMHFFVLEISRFRQRFNIQCDNNAISKFWDIVSRSIAGYLIQKGYSKKRDRFGRFLNDETKESIVKFDNDDFIYLRGIGNGSSGLAQLAYHIEKEEIFIIKDFYTSDGTKNQNREINNYESISYPLISQYFGTIDKNEKRSIVIEYINGTNLQDCFQLETNEKMKIIFEIMITIEYLHNNHFIYRDLRPNNVIIDYQKRAILIDFDKMIKIEDGTNNPNFTKDFCTNYFAPEFADGKASYASDIYSIGMLIYYILTIEMRHQKNSHFQQDLEKFSNIPDEFSQFRKICKKCTKEKPEERPLISELIDEFYYRFYSSNYSNKEFNEDVGIISNIKDIHSLKYFKYWLSLSEYEDKRLQLYKKSILSYKNTLYSSLKKSYEDNSQNNSFSFEHIPSSYQTKINQIQNKTIQKIYSNFDFLYYKDCDQNQNGLENNIFDFLKGFKFITCELTNLSGKYIDAIFCVEGKCLIIESIEINKIKTITKIVKENGSSIINVSCLNTNSDENSINNEIKEEINNFCKKFKSGINNNEFVRLTISSIACYIIRRYFYPTEYFNNHQFFYFECYINIIVTNKKYKITTMMIKKIIFVNSMRMNL</sequence>
<gene>
    <name evidence="3" type="ORF">M9Y10_007684</name>
</gene>
<feature type="binding site" evidence="1">
    <location>
        <position position="219"/>
    </location>
    <ligand>
        <name>ATP</name>
        <dbReference type="ChEBI" id="CHEBI:30616"/>
    </ligand>
</feature>
<keyword evidence="1" id="KW-0547">Nucleotide-binding</keyword>
<dbReference type="InterPro" id="IPR000719">
    <property type="entry name" value="Prot_kinase_dom"/>
</dbReference>
<dbReference type="SUPFAM" id="SSF56112">
    <property type="entry name" value="Protein kinase-like (PK-like)"/>
    <property type="match status" value="1"/>
</dbReference>